<dbReference type="PANTHER" id="PTHR43280">
    <property type="entry name" value="ARAC-FAMILY TRANSCRIPTIONAL REGULATOR"/>
    <property type="match status" value="1"/>
</dbReference>
<reference evidence="4 5" key="1">
    <citation type="submission" date="2018-11" db="EMBL/GenBank/DDBJ databases">
        <title>Complete genome sequence of Paenibacillus baekrokdamisoli strain KCTC 33723.</title>
        <authorList>
            <person name="Kang S.W."/>
            <person name="Lee K.C."/>
            <person name="Kim K.K."/>
            <person name="Kim J.S."/>
            <person name="Kim D.S."/>
            <person name="Ko S.H."/>
            <person name="Yang S.H."/>
            <person name="Lee J.S."/>
        </authorList>
    </citation>
    <scope>NUCLEOTIDE SEQUENCE [LARGE SCALE GENOMIC DNA]</scope>
    <source>
        <strain evidence="4 5">KCTC 33723</strain>
    </source>
</reference>
<evidence type="ECO:0000256" key="1">
    <source>
        <dbReference type="ARBA" id="ARBA00023015"/>
    </source>
</evidence>
<protein>
    <submittedName>
        <fullName evidence="4">AraC family transcriptional regulator</fullName>
    </submittedName>
</protein>
<dbReference type="PANTHER" id="PTHR43280:SF34">
    <property type="entry name" value="ARAC-FAMILY TRANSCRIPTIONAL REGULATOR"/>
    <property type="match status" value="1"/>
</dbReference>
<dbReference type="GO" id="GO:0043565">
    <property type="term" value="F:sequence-specific DNA binding"/>
    <property type="evidence" value="ECO:0007669"/>
    <property type="project" value="InterPro"/>
</dbReference>
<evidence type="ECO:0000313" key="4">
    <source>
        <dbReference type="EMBL" id="BBH20681.1"/>
    </source>
</evidence>
<evidence type="ECO:0000256" key="2">
    <source>
        <dbReference type="ARBA" id="ARBA00023125"/>
    </source>
</evidence>
<proteinExistence type="predicted"/>
<dbReference type="AlphaFoldDB" id="A0A3G9J4G3"/>
<evidence type="ECO:0000313" key="5">
    <source>
        <dbReference type="Proteomes" id="UP000275368"/>
    </source>
</evidence>
<dbReference type="Pfam" id="PF12833">
    <property type="entry name" value="HTH_18"/>
    <property type="match status" value="1"/>
</dbReference>
<name>A0A3G9J4G3_9BACL</name>
<organism evidence="4 5">
    <name type="scientific">Paenibacillus baekrokdamisoli</name>
    <dbReference type="NCBI Taxonomy" id="1712516"/>
    <lineage>
        <taxon>Bacteria</taxon>
        <taxon>Bacillati</taxon>
        <taxon>Bacillota</taxon>
        <taxon>Bacilli</taxon>
        <taxon>Bacillales</taxon>
        <taxon>Paenibacillaceae</taxon>
        <taxon>Paenibacillus</taxon>
    </lineage>
</organism>
<dbReference type="RefSeq" id="WP_164522753.1">
    <property type="nucleotide sequence ID" value="NZ_AP019308.1"/>
</dbReference>
<dbReference type="SUPFAM" id="SSF46689">
    <property type="entry name" value="Homeodomain-like"/>
    <property type="match status" value="2"/>
</dbReference>
<accession>A0A3G9J4G3</accession>
<dbReference type="InterPro" id="IPR009057">
    <property type="entry name" value="Homeodomain-like_sf"/>
</dbReference>
<dbReference type="PRINTS" id="PR00032">
    <property type="entry name" value="HTHARAC"/>
</dbReference>
<dbReference type="PROSITE" id="PS01124">
    <property type="entry name" value="HTH_ARAC_FAMILY_2"/>
    <property type="match status" value="1"/>
</dbReference>
<keyword evidence="1" id="KW-0805">Transcription regulation</keyword>
<gene>
    <name evidence="4" type="ORF">Back11_20260</name>
</gene>
<keyword evidence="3" id="KW-0804">Transcription</keyword>
<dbReference type="Proteomes" id="UP000275368">
    <property type="component" value="Chromosome"/>
</dbReference>
<dbReference type="PROSITE" id="PS00041">
    <property type="entry name" value="HTH_ARAC_FAMILY_1"/>
    <property type="match status" value="1"/>
</dbReference>
<keyword evidence="5" id="KW-1185">Reference proteome</keyword>
<sequence length="412" mass="47252">MSQITDVTRIEYICKILFESFQIPVFYMNQHQQIEIEWPSSFIANPLFTETAALLTDITAYADETSLPVIRSTNFLENFLVLRMPRDCSVSGTIIIGPSVYGELSEETKKNLLKDNDVPHKHYEEWKEYYGELPIMNKMRLFHAGMLLHYLVSGEPLEISEVLEHAHALKPKFIPIDNVDMQVSNQRKNTNLHHDHMLEKNIMKHITNGNKKGLLEAHTSFPSDKYGVLSKRSHLRSQKNLAISAITLATRAAIDGGLFWEIAYTLSDFHIQHMEELKEIKQVERAVADALVDFADRVRMNKDQKVSKTVAICQNYIFNHLYEEITLSSLASLAGLNANYLSQLFKKEVGIPISDYIQRERIEEAKKLISLSDTSLSDVCSSLAFNDQSYFTKVFKKFTGVTPKQFRNNKHT</sequence>
<dbReference type="InterPro" id="IPR020449">
    <property type="entry name" value="Tscrpt_reg_AraC-type_HTH"/>
</dbReference>
<evidence type="ECO:0000256" key="3">
    <source>
        <dbReference type="ARBA" id="ARBA00023163"/>
    </source>
</evidence>
<dbReference type="EMBL" id="AP019308">
    <property type="protein sequence ID" value="BBH20681.1"/>
    <property type="molecule type" value="Genomic_DNA"/>
</dbReference>
<dbReference type="SMART" id="SM00342">
    <property type="entry name" value="HTH_ARAC"/>
    <property type="match status" value="1"/>
</dbReference>
<dbReference type="Gene3D" id="1.10.10.60">
    <property type="entry name" value="Homeodomain-like"/>
    <property type="match status" value="2"/>
</dbReference>
<dbReference type="GO" id="GO:0003700">
    <property type="term" value="F:DNA-binding transcription factor activity"/>
    <property type="evidence" value="ECO:0007669"/>
    <property type="project" value="InterPro"/>
</dbReference>
<dbReference type="KEGG" id="pbk:Back11_20260"/>
<dbReference type="InterPro" id="IPR018060">
    <property type="entry name" value="HTH_AraC"/>
</dbReference>
<dbReference type="InterPro" id="IPR018062">
    <property type="entry name" value="HTH_AraC-typ_CS"/>
</dbReference>
<keyword evidence="2" id="KW-0238">DNA-binding</keyword>